<evidence type="ECO:0000313" key="2">
    <source>
        <dbReference type="EMBL" id="MPC12989.1"/>
    </source>
</evidence>
<dbReference type="AlphaFoldDB" id="A0A5B7CU73"/>
<feature type="region of interest" description="Disordered" evidence="1">
    <location>
        <begin position="1"/>
        <end position="46"/>
    </location>
</feature>
<comment type="caution">
    <text evidence="2">The sequence shown here is derived from an EMBL/GenBank/DDBJ whole genome shotgun (WGS) entry which is preliminary data.</text>
</comment>
<name>A0A5B7CU73_PORTR</name>
<dbReference type="Proteomes" id="UP000324222">
    <property type="component" value="Unassembled WGS sequence"/>
</dbReference>
<gene>
    <name evidence="2" type="ORF">E2C01_005708</name>
</gene>
<evidence type="ECO:0000313" key="3">
    <source>
        <dbReference type="Proteomes" id="UP000324222"/>
    </source>
</evidence>
<evidence type="ECO:0000256" key="1">
    <source>
        <dbReference type="SAM" id="MobiDB-lite"/>
    </source>
</evidence>
<reference evidence="2 3" key="1">
    <citation type="submission" date="2019-05" db="EMBL/GenBank/DDBJ databases">
        <title>Another draft genome of Portunus trituberculatus and its Hox gene families provides insights of decapod evolution.</title>
        <authorList>
            <person name="Jeong J.-H."/>
            <person name="Song I."/>
            <person name="Kim S."/>
            <person name="Choi T."/>
            <person name="Kim D."/>
            <person name="Ryu S."/>
            <person name="Kim W."/>
        </authorList>
    </citation>
    <scope>NUCLEOTIDE SEQUENCE [LARGE SCALE GENOMIC DNA]</scope>
    <source>
        <tissue evidence="2">Muscle</tissue>
    </source>
</reference>
<dbReference type="EMBL" id="VSRR010000250">
    <property type="protein sequence ID" value="MPC12989.1"/>
    <property type="molecule type" value="Genomic_DNA"/>
</dbReference>
<keyword evidence="3" id="KW-1185">Reference proteome</keyword>
<accession>A0A5B7CU73</accession>
<protein>
    <submittedName>
        <fullName evidence="2">Uncharacterized protein</fullName>
    </submittedName>
</protein>
<proteinExistence type="predicted"/>
<sequence length="89" mass="9790">MDSDRTARRSRIKEGMGAGGRRRLNAAVESTEGHPEGSASGPSCLELRYPQEGDRWSQCHAELKLICVTSPSHLPGRKKAVLYKARDLV</sequence>
<organism evidence="2 3">
    <name type="scientific">Portunus trituberculatus</name>
    <name type="common">Swimming crab</name>
    <name type="synonym">Neptunus trituberculatus</name>
    <dbReference type="NCBI Taxonomy" id="210409"/>
    <lineage>
        <taxon>Eukaryota</taxon>
        <taxon>Metazoa</taxon>
        <taxon>Ecdysozoa</taxon>
        <taxon>Arthropoda</taxon>
        <taxon>Crustacea</taxon>
        <taxon>Multicrustacea</taxon>
        <taxon>Malacostraca</taxon>
        <taxon>Eumalacostraca</taxon>
        <taxon>Eucarida</taxon>
        <taxon>Decapoda</taxon>
        <taxon>Pleocyemata</taxon>
        <taxon>Brachyura</taxon>
        <taxon>Eubrachyura</taxon>
        <taxon>Portunoidea</taxon>
        <taxon>Portunidae</taxon>
        <taxon>Portuninae</taxon>
        <taxon>Portunus</taxon>
    </lineage>
</organism>